<evidence type="ECO:0000256" key="1">
    <source>
        <dbReference type="SAM" id="Phobius"/>
    </source>
</evidence>
<comment type="caution">
    <text evidence="2">The sequence shown here is derived from an EMBL/GenBank/DDBJ whole genome shotgun (WGS) entry which is preliminary data.</text>
</comment>
<gene>
    <name evidence="2" type="ORF">UA45_10590</name>
</gene>
<accession>A0A0D8LAK2</accession>
<keyword evidence="1" id="KW-0472">Membrane</keyword>
<keyword evidence="1" id="KW-1133">Transmembrane helix</keyword>
<dbReference type="EMBL" id="JZSH01000107">
    <property type="protein sequence ID" value="KJF77778.1"/>
    <property type="molecule type" value="Genomic_DNA"/>
</dbReference>
<reference evidence="2 3" key="1">
    <citation type="submission" date="2015-02" db="EMBL/GenBank/DDBJ databases">
        <title>Whole genome shotgun sequencing of cultured foodborne pathogen.</title>
        <authorList>
            <person name="Timme R."/>
            <person name="Allard M.W."/>
            <person name="Strain E."/>
            <person name="Evans P.S."/>
            <person name="Brown E."/>
        </authorList>
    </citation>
    <scope>NUCLEOTIDE SEQUENCE [LARGE SCALE GENOMIC DNA]</scope>
    <source>
        <strain evidence="2 3">GCSL-TSO-24</strain>
    </source>
</reference>
<proteinExistence type="predicted"/>
<dbReference type="AlphaFoldDB" id="A0A0D8LAK2"/>
<name>A0A0D8LAK2_MORMO</name>
<evidence type="ECO:0000313" key="3">
    <source>
        <dbReference type="Proteomes" id="UP000032582"/>
    </source>
</evidence>
<organism evidence="2 3">
    <name type="scientific">Morganella morganii</name>
    <name type="common">Proteus morganii</name>
    <dbReference type="NCBI Taxonomy" id="582"/>
    <lineage>
        <taxon>Bacteria</taxon>
        <taxon>Pseudomonadati</taxon>
        <taxon>Pseudomonadota</taxon>
        <taxon>Gammaproteobacteria</taxon>
        <taxon>Enterobacterales</taxon>
        <taxon>Morganellaceae</taxon>
        <taxon>Morganella</taxon>
    </lineage>
</organism>
<dbReference type="Proteomes" id="UP000032582">
    <property type="component" value="Unassembled WGS sequence"/>
</dbReference>
<protein>
    <submittedName>
        <fullName evidence="2">Uncharacterized protein</fullName>
    </submittedName>
</protein>
<dbReference type="PATRIC" id="fig|582.24.peg.3331"/>
<keyword evidence="1" id="KW-0812">Transmembrane</keyword>
<feature type="transmembrane region" description="Helical" evidence="1">
    <location>
        <begin position="65"/>
        <end position="86"/>
    </location>
</feature>
<sequence>MTEDINPLFFRSHPFFIAGEDAVNLIVNQQKGVITGLYNERDHSAYLKPDGMAVSSQQVKMMYKVFTGIFLVMMLMVMIFICHDLWSIKGTPDKWDWLHAAKSLGGMALMFLMVISGILLLTEVVTLLVRKKSAGAARFVFVRQMLIQLRLRNGKNTVVQEIN</sequence>
<feature type="transmembrane region" description="Helical" evidence="1">
    <location>
        <begin position="106"/>
        <end position="129"/>
    </location>
</feature>
<evidence type="ECO:0000313" key="2">
    <source>
        <dbReference type="EMBL" id="KJF77778.1"/>
    </source>
</evidence>